<dbReference type="Pfam" id="PF00027">
    <property type="entry name" value="cNMP_binding"/>
    <property type="match status" value="1"/>
</dbReference>
<dbReference type="Gene3D" id="1.10.10.10">
    <property type="entry name" value="Winged helix-like DNA-binding domain superfamily/Winged helix DNA-binding domain"/>
    <property type="match status" value="1"/>
</dbReference>
<dbReference type="RefSeq" id="WP_257717942.1">
    <property type="nucleotide sequence ID" value="NZ_JANJOU010000019.1"/>
</dbReference>
<dbReference type="Pfam" id="PF13545">
    <property type="entry name" value="HTH_Crp_2"/>
    <property type="match status" value="1"/>
</dbReference>
<dbReference type="InterPro" id="IPR000595">
    <property type="entry name" value="cNMP-bd_dom"/>
</dbReference>
<dbReference type="Gene3D" id="2.60.120.10">
    <property type="entry name" value="Jelly Rolls"/>
    <property type="match status" value="1"/>
</dbReference>
<gene>
    <name evidence="5" type="ORF">NRP21_19720</name>
</gene>
<comment type="caution">
    <text evidence="5">The sequence shown here is derived from an EMBL/GenBank/DDBJ whole genome shotgun (WGS) entry which is preliminary data.</text>
</comment>
<reference evidence="5 6" key="1">
    <citation type="submission" date="2022-06" db="EMBL/GenBank/DDBJ databases">
        <title>Roseomonas CN29.</title>
        <authorList>
            <person name="Cheng Y."/>
            <person name="He X."/>
        </authorList>
    </citation>
    <scope>NUCLEOTIDE SEQUENCE [LARGE SCALE GENOMIC DNA]</scope>
    <source>
        <strain evidence="5 6">CN29</strain>
    </source>
</reference>
<dbReference type="EMBL" id="JANJOU010000019">
    <property type="protein sequence ID" value="MCR0984290.1"/>
    <property type="molecule type" value="Genomic_DNA"/>
</dbReference>
<sequence>MSTIEQAGISNELLAALPADDFARLAPALERVDLTVQQTLFEAESEIDAAYFVEAGTISMLARLEDGGLVEVGMIGPEGMAGLPFVFGTNVTPVEAIAQVSGQSLRVAAPVFRRALGESPALMSLMLRYAQTFYAQVSLAAGCNATHNLVHRLARWLLMAHDRAKSDEFPLTHEIMAQMLAVHRPGVTIAAGTLQTAGFIRYGRGRLTILDRAGLEDASCECYRTIQRITRLLNDRSR</sequence>
<protein>
    <submittedName>
        <fullName evidence="5">Crp/Fnr family transcriptional regulator</fullName>
    </submittedName>
</protein>
<evidence type="ECO:0000259" key="4">
    <source>
        <dbReference type="PROSITE" id="PS50042"/>
    </source>
</evidence>
<organism evidence="5 6">
    <name type="scientific">Roseomonas populi</name>
    <dbReference type="NCBI Taxonomy" id="3121582"/>
    <lineage>
        <taxon>Bacteria</taxon>
        <taxon>Pseudomonadati</taxon>
        <taxon>Pseudomonadota</taxon>
        <taxon>Alphaproteobacteria</taxon>
        <taxon>Acetobacterales</taxon>
        <taxon>Roseomonadaceae</taxon>
        <taxon>Roseomonas</taxon>
    </lineage>
</organism>
<keyword evidence="6" id="KW-1185">Reference proteome</keyword>
<dbReference type="PROSITE" id="PS50042">
    <property type="entry name" value="CNMP_BINDING_3"/>
    <property type="match status" value="1"/>
</dbReference>
<evidence type="ECO:0000313" key="6">
    <source>
        <dbReference type="Proteomes" id="UP001524642"/>
    </source>
</evidence>
<dbReference type="InterPro" id="IPR036388">
    <property type="entry name" value="WH-like_DNA-bd_sf"/>
</dbReference>
<keyword evidence="2" id="KW-0238">DNA-binding</keyword>
<keyword evidence="1" id="KW-0805">Transcription regulation</keyword>
<dbReference type="SUPFAM" id="SSF46785">
    <property type="entry name" value="Winged helix' DNA-binding domain"/>
    <property type="match status" value="1"/>
</dbReference>
<dbReference type="InterPro" id="IPR018490">
    <property type="entry name" value="cNMP-bd_dom_sf"/>
</dbReference>
<accession>A0ABT1X857</accession>
<evidence type="ECO:0000256" key="1">
    <source>
        <dbReference type="ARBA" id="ARBA00023015"/>
    </source>
</evidence>
<dbReference type="CDD" id="cd00038">
    <property type="entry name" value="CAP_ED"/>
    <property type="match status" value="1"/>
</dbReference>
<dbReference type="InterPro" id="IPR036390">
    <property type="entry name" value="WH_DNA-bd_sf"/>
</dbReference>
<evidence type="ECO:0000256" key="2">
    <source>
        <dbReference type="ARBA" id="ARBA00023125"/>
    </source>
</evidence>
<evidence type="ECO:0000313" key="5">
    <source>
        <dbReference type="EMBL" id="MCR0984290.1"/>
    </source>
</evidence>
<dbReference type="PANTHER" id="PTHR24567">
    <property type="entry name" value="CRP FAMILY TRANSCRIPTIONAL REGULATORY PROTEIN"/>
    <property type="match status" value="1"/>
</dbReference>
<dbReference type="SMART" id="SM00100">
    <property type="entry name" value="cNMP"/>
    <property type="match status" value="1"/>
</dbReference>
<dbReference type="PANTHER" id="PTHR24567:SF74">
    <property type="entry name" value="HTH-TYPE TRANSCRIPTIONAL REGULATOR ARCR"/>
    <property type="match status" value="1"/>
</dbReference>
<feature type="domain" description="Cyclic nucleotide-binding" evidence="4">
    <location>
        <begin position="13"/>
        <end position="123"/>
    </location>
</feature>
<dbReference type="Proteomes" id="UP001524642">
    <property type="component" value="Unassembled WGS sequence"/>
</dbReference>
<keyword evidence="3" id="KW-0804">Transcription</keyword>
<dbReference type="InterPro" id="IPR014710">
    <property type="entry name" value="RmlC-like_jellyroll"/>
</dbReference>
<evidence type="ECO:0000256" key="3">
    <source>
        <dbReference type="ARBA" id="ARBA00023163"/>
    </source>
</evidence>
<dbReference type="InterPro" id="IPR012318">
    <property type="entry name" value="HTH_CRP"/>
</dbReference>
<dbReference type="SUPFAM" id="SSF51206">
    <property type="entry name" value="cAMP-binding domain-like"/>
    <property type="match status" value="1"/>
</dbReference>
<dbReference type="InterPro" id="IPR050397">
    <property type="entry name" value="Env_Response_Regulators"/>
</dbReference>
<proteinExistence type="predicted"/>
<name>A0ABT1X857_9PROT</name>